<dbReference type="InterPro" id="IPR036322">
    <property type="entry name" value="WD40_repeat_dom_sf"/>
</dbReference>
<evidence type="ECO:0008006" key="7">
    <source>
        <dbReference type="Google" id="ProtNLM"/>
    </source>
</evidence>
<dbReference type="CDD" id="cd00200">
    <property type="entry name" value="WD40"/>
    <property type="match status" value="1"/>
</dbReference>
<feature type="repeat" description="WD" evidence="3">
    <location>
        <begin position="565"/>
        <end position="597"/>
    </location>
</feature>
<dbReference type="SUPFAM" id="SSF50978">
    <property type="entry name" value="WD40 repeat-like"/>
    <property type="match status" value="1"/>
</dbReference>
<dbReference type="InterPro" id="IPR019775">
    <property type="entry name" value="WD40_repeat_CS"/>
</dbReference>
<feature type="repeat" description="WD" evidence="3">
    <location>
        <begin position="438"/>
        <end position="480"/>
    </location>
</feature>
<evidence type="ECO:0000313" key="5">
    <source>
        <dbReference type="EMBL" id="KAJ3611696.1"/>
    </source>
</evidence>
<dbReference type="Proteomes" id="UP001148018">
    <property type="component" value="Unassembled WGS sequence"/>
</dbReference>
<dbReference type="InterPro" id="IPR050995">
    <property type="entry name" value="WD-F-box_domain-protein"/>
</dbReference>
<accession>A0A9Q0IWA4</accession>
<dbReference type="SMART" id="SM00320">
    <property type="entry name" value="WD40"/>
    <property type="match status" value="7"/>
</dbReference>
<dbReference type="PROSITE" id="PS50294">
    <property type="entry name" value="WD_REPEATS_REGION"/>
    <property type="match status" value="5"/>
</dbReference>
<sequence>MTTTNQQDNPTDSFSLGVFESIPVERQYDTRNTPEPVDDYLRNFLLSLGMTKTLACFQTEWTEMFQKGLLNTGLQVQGGDVFTQNHQPDVYTQNHWPDVVTQNHRPDEVTQNHRPDVYTQNHRLDADLRQAHRERDEYKSVASATADTLTGLQKARDFHRMQHNRLLQEKNSLIEGMKKLKVQCGRYEPAVTQITERYQSALKQKMLVSLERDKALAQLHRLRVETLHNNPSQPEESQRSLNQDTMQDARCKTKTKRSPSAQSPHLVDPPHIAGDSKFPAGNNLPLMKQRPVTFHGPTKAAAAAGFQLRSTIKAHSQPIRCLAHHPTKRLLASSSDDRLWKLWGLPEGDLVASGEGHTDWLSGISFHPDTTLLGTTGGDASVRIWDLSEGRLVLSLQGHSGVTWGCSFHPYGDFVASCSIDCTIKVWDLQSERCHSTLRGHKGSVNSVEFLGPGSNTLLSSSADKTLALWDARTSQCSQTIRGHTSTLNGAAVSPASSSIASCDSGGIVMLWDTRNLVVPTVVVETGPGPSNQVAFDPRGTMLAVAGDEGSARVMDLSTNRVVAVLRHEDSVQSVVFDHTGEHLLSGASDGQVYVWS</sequence>
<dbReference type="PROSITE" id="PS00678">
    <property type="entry name" value="WD_REPEATS_1"/>
    <property type="match status" value="3"/>
</dbReference>
<dbReference type="InterPro" id="IPR001680">
    <property type="entry name" value="WD40_rpt"/>
</dbReference>
<keyword evidence="6" id="KW-1185">Reference proteome</keyword>
<dbReference type="GO" id="GO:1990716">
    <property type="term" value="C:axonemal central apparatus"/>
    <property type="evidence" value="ECO:0007669"/>
    <property type="project" value="TreeGrafter"/>
</dbReference>
<proteinExistence type="predicted"/>
<name>A0A9Q0IWA4_9TELE</name>
<protein>
    <recommendedName>
        <fullName evidence="7">Sperm-associated antigen 16 protein</fullName>
    </recommendedName>
</protein>
<evidence type="ECO:0000256" key="3">
    <source>
        <dbReference type="PROSITE-ProRule" id="PRU00221"/>
    </source>
</evidence>
<keyword evidence="2" id="KW-0677">Repeat</keyword>
<keyword evidence="1 3" id="KW-0853">WD repeat</keyword>
<dbReference type="PRINTS" id="PR00320">
    <property type="entry name" value="GPROTEINBRPT"/>
</dbReference>
<feature type="repeat" description="WD" evidence="3">
    <location>
        <begin position="481"/>
        <end position="516"/>
    </location>
</feature>
<organism evidence="5 6">
    <name type="scientific">Muraenolepis orangiensis</name>
    <name type="common">Patagonian moray cod</name>
    <dbReference type="NCBI Taxonomy" id="630683"/>
    <lineage>
        <taxon>Eukaryota</taxon>
        <taxon>Metazoa</taxon>
        <taxon>Chordata</taxon>
        <taxon>Craniata</taxon>
        <taxon>Vertebrata</taxon>
        <taxon>Euteleostomi</taxon>
        <taxon>Actinopterygii</taxon>
        <taxon>Neopterygii</taxon>
        <taxon>Teleostei</taxon>
        <taxon>Neoteleostei</taxon>
        <taxon>Acanthomorphata</taxon>
        <taxon>Zeiogadaria</taxon>
        <taxon>Gadariae</taxon>
        <taxon>Gadiformes</taxon>
        <taxon>Muraenolepidoidei</taxon>
        <taxon>Muraenolepididae</taxon>
        <taxon>Muraenolepis</taxon>
    </lineage>
</organism>
<evidence type="ECO:0000313" key="6">
    <source>
        <dbReference type="Proteomes" id="UP001148018"/>
    </source>
</evidence>
<dbReference type="PROSITE" id="PS50082">
    <property type="entry name" value="WD_REPEATS_2"/>
    <property type="match status" value="6"/>
</dbReference>
<feature type="repeat" description="WD" evidence="3">
    <location>
        <begin position="354"/>
        <end position="395"/>
    </location>
</feature>
<dbReference type="InterPro" id="IPR020472">
    <property type="entry name" value="WD40_PAC1"/>
</dbReference>
<feature type="repeat" description="WD" evidence="3">
    <location>
        <begin position="396"/>
        <end position="437"/>
    </location>
</feature>
<dbReference type="InterPro" id="IPR015943">
    <property type="entry name" value="WD40/YVTN_repeat-like_dom_sf"/>
</dbReference>
<dbReference type="EMBL" id="JANIIK010000037">
    <property type="protein sequence ID" value="KAJ3611696.1"/>
    <property type="molecule type" value="Genomic_DNA"/>
</dbReference>
<feature type="compositionally biased region" description="Polar residues" evidence="4">
    <location>
        <begin position="227"/>
        <end position="246"/>
    </location>
</feature>
<gene>
    <name evidence="5" type="ORF">NHX12_021710</name>
</gene>
<comment type="caution">
    <text evidence="5">The sequence shown here is derived from an EMBL/GenBank/DDBJ whole genome shotgun (WGS) entry which is preliminary data.</text>
</comment>
<dbReference type="AlphaFoldDB" id="A0A9Q0IWA4"/>
<evidence type="ECO:0000256" key="2">
    <source>
        <dbReference type="ARBA" id="ARBA00022737"/>
    </source>
</evidence>
<dbReference type="PANTHER" id="PTHR14604:SF3">
    <property type="entry name" value="SPERM-ASSOCIATED ANTIGEN 16 PROTEIN"/>
    <property type="match status" value="1"/>
</dbReference>
<dbReference type="Gene3D" id="2.130.10.10">
    <property type="entry name" value="YVTN repeat-like/Quinoprotein amine dehydrogenase"/>
    <property type="match status" value="2"/>
</dbReference>
<feature type="repeat" description="WD" evidence="3">
    <location>
        <begin position="312"/>
        <end position="353"/>
    </location>
</feature>
<evidence type="ECO:0000256" key="1">
    <source>
        <dbReference type="ARBA" id="ARBA00022574"/>
    </source>
</evidence>
<dbReference type="Pfam" id="PF00400">
    <property type="entry name" value="WD40"/>
    <property type="match status" value="6"/>
</dbReference>
<dbReference type="PANTHER" id="PTHR14604">
    <property type="entry name" value="WD40 REPEAT PF20"/>
    <property type="match status" value="1"/>
</dbReference>
<dbReference type="GO" id="GO:0035082">
    <property type="term" value="P:axoneme assembly"/>
    <property type="evidence" value="ECO:0007669"/>
    <property type="project" value="TreeGrafter"/>
</dbReference>
<feature type="region of interest" description="Disordered" evidence="4">
    <location>
        <begin position="225"/>
        <end position="271"/>
    </location>
</feature>
<evidence type="ECO:0000256" key="4">
    <source>
        <dbReference type="SAM" id="MobiDB-lite"/>
    </source>
</evidence>
<dbReference type="OrthoDB" id="538223at2759"/>
<reference evidence="5" key="1">
    <citation type="submission" date="2022-07" db="EMBL/GenBank/DDBJ databases">
        <title>Chromosome-level genome of Muraenolepis orangiensis.</title>
        <authorList>
            <person name="Kim J."/>
        </authorList>
    </citation>
    <scope>NUCLEOTIDE SEQUENCE</scope>
    <source>
        <strain evidence="5">KU_S4_2022</strain>
        <tissue evidence="5">Muscle</tissue>
    </source>
</reference>